<accession>A0AAV2FFZ1</accession>
<organism evidence="1 2">
    <name type="scientific">Linum trigynum</name>
    <dbReference type="NCBI Taxonomy" id="586398"/>
    <lineage>
        <taxon>Eukaryota</taxon>
        <taxon>Viridiplantae</taxon>
        <taxon>Streptophyta</taxon>
        <taxon>Embryophyta</taxon>
        <taxon>Tracheophyta</taxon>
        <taxon>Spermatophyta</taxon>
        <taxon>Magnoliopsida</taxon>
        <taxon>eudicotyledons</taxon>
        <taxon>Gunneridae</taxon>
        <taxon>Pentapetalae</taxon>
        <taxon>rosids</taxon>
        <taxon>fabids</taxon>
        <taxon>Malpighiales</taxon>
        <taxon>Linaceae</taxon>
        <taxon>Linum</taxon>
    </lineage>
</organism>
<dbReference type="EMBL" id="OZ034819">
    <property type="protein sequence ID" value="CAL1397216.1"/>
    <property type="molecule type" value="Genomic_DNA"/>
</dbReference>
<name>A0AAV2FFZ1_9ROSI</name>
<reference evidence="1 2" key="1">
    <citation type="submission" date="2024-04" db="EMBL/GenBank/DDBJ databases">
        <authorList>
            <person name="Fracassetti M."/>
        </authorList>
    </citation>
    <scope>NUCLEOTIDE SEQUENCE [LARGE SCALE GENOMIC DNA]</scope>
</reference>
<evidence type="ECO:0000313" key="2">
    <source>
        <dbReference type="Proteomes" id="UP001497516"/>
    </source>
</evidence>
<sequence length="123" mass="13839">MDGYISKDDGGEWGGAKPTCIFGFDLNVPLTSNDEDIYDCVAEPTDPMENGDDVCMVDVDDILDVEETVKEDHPKRYENTDNIQYNMASTWRTTTISCRILAIAFFMTTAWRRMASTTTMMVG</sequence>
<proteinExistence type="predicted"/>
<keyword evidence="2" id="KW-1185">Reference proteome</keyword>
<protein>
    <submittedName>
        <fullName evidence="1">Uncharacterized protein</fullName>
    </submittedName>
</protein>
<evidence type="ECO:0000313" key="1">
    <source>
        <dbReference type="EMBL" id="CAL1397216.1"/>
    </source>
</evidence>
<dbReference type="Proteomes" id="UP001497516">
    <property type="component" value="Chromosome 6"/>
</dbReference>
<gene>
    <name evidence="1" type="ORF">LTRI10_LOCUS37534</name>
</gene>
<dbReference type="AlphaFoldDB" id="A0AAV2FFZ1"/>